<comment type="domain">
    <text evidence="12">Contains an N-terminal zinc-binding domain, a central core domain that contains the primase activity, and a C-terminal DnaB-binding domain.</text>
</comment>
<dbReference type="InterPro" id="IPR013264">
    <property type="entry name" value="DNAG_N"/>
</dbReference>
<keyword evidence="14" id="KW-0175">Coiled coil</keyword>
<evidence type="ECO:0000256" key="3">
    <source>
        <dbReference type="ARBA" id="ARBA00022679"/>
    </source>
</evidence>
<dbReference type="Gene3D" id="3.40.1360.10">
    <property type="match status" value="1"/>
</dbReference>
<keyword evidence="1 12" id="KW-0240">DNA-directed RNA polymerase</keyword>
<dbReference type="Gene3D" id="3.90.980.10">
    <property type="entry name" value="DNA primase, catalytic core, N-terminal domain"/>
    <property type="match status" value="1"/>
</dbReference>
<evidence type="ECO:0000256" key="2">
    <source>
        <dbReference type="ARBA" id="ARBA00022515"/>
    </source>
</evidence>
<feature type="domain" description="Toprim" evidence="15">
    <location>
        <begin position="249"/>
        <end position="330"/>
    </location>
</feature>
<evidence type="ECO:0000256" key="11">
    <source>
        <dbReference type="ARBA" id="ARBA00023163"/>
    </source>
</evidence>
<dbReference type="Pfam" id="PF16730">
    <property type="entry name" value="DnaGprimase_HBD"/>
    <property type="match status" value="1"/>
</dbReference>
<keyword evidence="9" id="KW-0460">Magnesium</keyword>
<keyword evidence="6 12" id="KW-0479">Metal-binding</keyword>
<dbReference type="Gene3D" id="1.10.860.10">
    <property type="entry name" value="DNAb Helicase, Chain A"/>
    <property type="match status" value="1"/>
</dbReference>
<dbReference type="Pfam" id="PF13155">
    <property type="entry name" value="Toprim_2"/>
    <property type="match status" value="1"/>
</dbReference>
<evidence type="ECO:0000256" key="12">
    <source>
        <dbReference type="HAMAP-Rule" id="MF_00974"/>
    </source>
</evidence>
<dbReference type="Proteomes" id="UP001171111">
    <property type="component" value="Unassembled WGS sequence"/>
</dbReference>
<accession>A0ABT8TAM7</accession>
<comment type="catalytic activity">
    <reaction evidence="12">
        <text>ssDNA + n NTP = ssDNA/pppN(pN)n-1 hybrid + (n-1) diphosphate.</text>
        <dbReference type="EC" id="2.7.7.101"/>
    </reaction>
</comment>
<evidence type="ECO:0000313" key="16">
    <source>
        <dbReference type="EMBL" id="MDO2408912.1"/>
    </source>
</evidence>
<dbReference type="InterPro" id="IPR037068">
    <property type="entry name" value="DNA_primase_core_N_sf"/>
</dbReference>
<dbReference type="PANTHER" id="PTHR30313">
    <property type="entry name" value="DNA PRIMASE"/>
    <property type="match status" value="1"/>
</dbReference>
<evidence type="ECO:0000256" key="6">
    <source>
        <dbReference type="ARBA" id="ARBA00022723"/>
    </source>
</evidence>
<proteinExistence type="inferred from homology"/>
<feature type="zinc finger region" description="CHC2-type" evidence="12">
    <location>
        <begin position="37"/>
        <end position="61"/>
    </location>
</feature>
<evidence type="ECO:0000256" key="5">
    <source>
        <dbReference type="ARBA" id="ARBA00022705"/>
    </source>
</evidence>
<dbReference type="CDD" id="cd03364">
    <property type="entry name" value="TOPRIM_DnaG_primases"/>
    <property type="match status" value="1"/>
</dbReference>
<dbReference type="InterPro" id="IPR006295">
    <property type="entry name" value="DNA_primase_DnaG"/>
</dbReference>
<evidence type="ECO:0000256" key="4">
    <source>
        <dbReference type="ARBA" id="ARBA00022695"/>
    </source>
</evidence>
<dbReference type="InterPro" id="IPR050219">
    <property type="entry name" value="DnaG_primase"/>
</dbReference>
<dbReference type="PANTHER" id="PTHR30313:SF2">
    <property type="entry name" value="DNA PRIMASE"/>
    <property type="match status" value="1"/>
</dbReference>
<keyword evidence="4 12" id="KW-0548">Nucleotidyltransferase</keyword>
<dbReference type="InterPro" id="IPR030846">
    <property type="entry name" value="DnaG_bac"/>
</dbReference>
<dbReference type="Gene3D" id="3.90.580.10">
    <property type="entry name" value="Zinc finger, CHC2-type domain"/>
    <property type="match status" value="1"/>
</dbReference>
<evidence type="ECO:0000256" key="10">
    <source>
        <dbReference type="ARBA" id="ARBA00023125"/>
    </source>
</evidence>
<comment type="cofactor">
    <cofactor evidence="12 13">
        <name>Zn(2+)</name>
        <dbReference type="ChEBI" id="CHEBI:29105"/>
    </cofactor>
    <text evidence="12 13">Binds 1 zinc ion per monomer.</text>
</comment>
<dbReference type="InterPro" id="IPR002694">
    <property type="entry name" value="Znf_CHC2"/>
</dbReference>
<evidence type="ECO:0000256" key="7">
    <source>
        <dbReference type="ARBA" id="ARBA00022771"/>
    </source>
</evidence>
<protein>
    <recommendedName>
        <fullName evidence="12 13">DNA primase</fullName>
        <ecNumber evidence="12">2.7.7.101</ecNumber>
    </recommendedName>
</protein>
<dbReference type="InterPro" id="IPR031988">
    <property type="entry name" value="DnaG_HBD"/>
</dbReference>
<dbReference type="EC" id="2.7.7.101" evidence="12"/>
<gene>
    <name evidence="12 16" type="primary">dnaG</name>
    <name evidence="16" type="ORF">Q2362_02205</name>
</gene>
<dbReference type="PROSITE" id="PS50880">
    <property type="entry name" value="TOPRIM"/>
    <property type="match status" value="1"/>
</dbReference>
<dbReference type="RefSeq" id="WP_302243678.1">
    <property type="nucleotide sequence ID" value="NZ_JAULJQ010000002.1"/>
</dbReference>
<sequence length="573" mass="64146">MIEQKSIEHLRNSIDIADVVGAYVSLKRSGSSLVGLCPFHDDKSPSMHVSSNRGLYHCFACGAGGDAIKFVMEYEKLSYPQAIEKLASMFGIELEYSNEKTQKKDNSLKEILELLNNYYKTELFNPANIAALNYLKERALSPAMIEKFELGWAPPSQNTINLLQKNEIEASKAFSAGAIKNSERGVYASFSNRITFPIYNHIGSIVGFGGRTISDHPAKYINSPQSEIFDKSRVLYGYDKARAAIFKSGEVIICEGYMDCIMLHQAGFFNAVAVLGTALTPKHLPLLKKENIKVILSFDSDTAGQNAALRSAELLSRSSIDGKVVLIEGGKDPAELVAANRQSELASLYKGGVELVEFVLRKKAAAMSLQTPMDKIKALDVLREYLGALRPEIISFYEPLVAQILDINPHDFSLRKNVKIPQNNQNWGINNNFRSFKPLRNSRFKAPQDEIPNPQAYIQNTNKRDILALSVLKNILLNNEYKKIALPLLNAQMFKDVRYYNAFVNGDESVLRSLELDESLELYDAKQFKSALNRLVCSFLESEKNRIANSSEDNKAAKIRELTIAIDKLKKEM</sequence>
<dbReference type="HAMAP" id="MF_00974">
    <property type="entry name" value="DNA_primase_DnaG"/>
    <property type="match status" value="1"/>
</dbReference>
<evidence type="ECO:0000313" key="17">
    <source>
        <dbReference type="Proteomes" id="UP001171111"/>
    </source>
</evidence>
<dbReference type="Pfam" id="PF01807">
    <property type="entry name" value="Zn_ribbon_DnaG"/>
    <property type="match status" value="1"/>
</dbReference>
<evidence type="ECO:0000256" key="13">
    <source>
        <dbReference type="PIRNR" id="PIRNR002811"/>
    </source>
</evidence>
<comment type="subunit">
    <text evidence="12">Monomer. Interacts with DnaB.</text>
</comment>
<dbReference type="NCBIfam" id="TIGR01391">
    <property type="entry name" value="dnaG"/>
    <property type="match status" value="1"/>
</dbReference>
<keyword evidence="7 12" id="KW-0863">Zinc-finger</keyword>
<keyword evidence="5 12" id="KW-0235">DNA replication</keyword>
<comment type="similarity">
    <text evidence="12 13">Belongs to the DnaG primase family.</text>
</comment>
<dbReference type="InterPro" id="IPR034151">
    <property type="entry name" value="TOPRIM_DnaG_bac"/>
</dbReference>
<dbReference type="PIRSF" id="PIRSF002811">
    <property type="entry name" value="DnaG"/>
    <property type="match status" value="1"/>
</dbReference>
<keyword evidence="3 12" id="KW-0808">Transferase</keyword>
<evidence type="ECO:0000259" key="15">
    <source>
        <dbReference type="PROSITE" id="PS50880"/>
    </source>
</evidence>
<keyword evidence="17" id="KW-1185">Reference proteome</keyword>
<organism evidence="16 17">
    <name type="scientific">Campylobacter magnus</name>
    <dbReference type="NCBI Taxonomy" id="3026462"/>
    <lineage>
        <taxon>Bacteria</taxon>
        <taxon>Pseudomonadati</taxon>
        <taxon>Campylobacterota</taxon>
        <taxon>Epsilonproteobacteria</taxon>
        <taxon>Campylobacterales</taxon>
        <taxon>Campylobacteraceae</taxon>
        <taxon>Campylobacter</taxon>
    </lineage>
</organism>
<dbReference type="InterPro" id="IPR006171">
    <property type="entry name" value="TOPRIM_dom"/>
</dbReference>
<feature type="coiled-coil region" evidence="14">
    <location>
        <begin position="540"/>
        <end position="572"/>
    </location>
</feature>
<evidence type="ECO:0000256" key="9">
    <source>
        <dbReference type="ARBA" id="ARBA00022842"/>
    </source>
</evidence>
<comment type="function">
    <text evidence="12 13">RNA polymerase that catalyzes the synthesis of short RNA molecules used as primers for DNA polymerase during DNA replication.</text>
</comment>
<keyword evidence="10 12" id="KW-0238">DNA-binding</keyword>
<evidence type="ECO:0000256" key="1">
    <source>
        <dbReference type="ARBA" id="ARBA00022478"/>
    </source>
</evidence>
<dbReference type="SUPFAM" id="SSF56731">
    <property type="entry name" value="DNA primase core"/>
    <property type="match status" value="1"/>
</dbReference>
<reference evidence="16 17" key="1">
    <citation type="submission" date="2023-06" db="EMBL/GenBank/DDBJ databases">
        <title>Campylobacter magnum sp. nov., isolated from cecal contents of domestic pigs (Sus scrofa domesticus).</title>
        <authorList>
            <person name="Papic B."/>
            <person name="Gruntar I."/>
        </authorList>
    </citation>
    <scope>NUCLEOTIDE SEQUENCE [LARGE SCALE GENOMIC DNA]</scope>
    <source>
        <strain evidence="17">34484-21</strain>
    </source>
</reference>
<dbReference type="InterPro" id="IPR036977">
    <property type="entry name" value="DNA_primase_Znf_CHC2"/>
</dbReference>
<dbReference type="Pfam" id="PF08275">
    <property type="entry name" value="DNAG_N"/>
    <property type="match status" value="1"/>
</dbReference>
<dbReference type="InterPro" id="IPR016136">
    <property type="entry name" value="DNA_helicase_N/primase_C"/>
</dbReference>
<dbReference type="SMART" id="SM00493">
    <property type="entry name" value="TOPRIM"/>
    <property type="match status" value="1"/>
</dbReference>
<keyword evidence="11 12" id="KW-0804">Transcription</keyword>
<keyword evidence="8 12" id="KW-0862">Zinc</keyword>
<name>A0ABT8TAM7_9BACT</name>
<dbReference type="SMART" id="SM00400">
    <property type="entry name" value="ZnF_CHCC"/>
    <property type="match status" value="1"/>
</dbReference>
<keyword evidence="2 12" id="KW-0639">Primosome</keyword>
<dbReference type="SUPFAM" id="SSF57783">
    <property type="entry name" value="Zinc beta-ribbon"/>
    <property type="match status" value="1"/>
</dbReference>
<evidence type="ECO:0000256" key="8">
    <source>
        <dbReference type="ARBA" id="ARBA00022833"/>
    </source>
</evidence>
<comment type="caution">
    <text evidence="16">The sequence shown here is derived from an EMBL/GenBank/DDBJ whole genome shotgun (WGS) entry which is preliminary data.</text>
</comment>
<dbReference type="EMBL" id="JAULJQ010000002">
    <property type="protein sequence ID" value="MDO2408912.1"/>
    <property type="molecule type" value="Genomic_DNA"/>
</dbReference>
<evidence type="ECO:0000256" key="14">
    <source>
        <dbReference type="SAM" id="Coils"/>
    </source>
</evidence>